<keyword evidence="11" id="KW-1185">Reference proteome</keyword>
<feature type="binding site" evidence="7">
    <location>
        <position position="387"/>
    </location>
    <ligand>
        <name>Zn(2+)</name>
        <dbReference type="ChEBI" id="CHEBI:29105"/>
        <label>2</label>
    </ligand>
</feature>
<proteinExistence type="inferred from homology"/>
<dbReference type="Pfam" id="PF07687">
    <property type="entry name" value="M20_dimer"/>
    <property type="match status" value="1"/>
</dbReference>
<dbReference type="PIRSF" id="PIRSF001235">
    <property type="entry name" value="Amidase_carbamoylase"/>
    <property type="match status" value="1"/>
</dbReference>
<dbReference type="Pfam" id="PF01546">
    <property type="entry name" value="Peptidase_M20"/>
    <property type="match status" value="1"/>
</dbReference>
<feature type="binding site" evidence="8">
    <location>
        <position position="293"/>
    </location>
    <ligand>
        <name>allantoate</name>
        <dbReference type="ChEBI" id="CHEBI:17536"/>
    </ligand>
</feature>
<organism evidence="10 11">
    <name type="scientific">Deinococcus ruber</name>
    <dbReference type="NCBI Taxonomy" id="1848197"/>
    <lineage>
        <taxon>Bacteria</taxon>
        <taxon>Thermotogati</taxon>
        <taxon>Deinococcota</taxon>
        <taxon>Deinococci</taxon>
        <taxon>Deinococcales</taxon>
        <taxon>Deinococcaceae</taxon>
        <taxon>Deinococcus</taxon>
    </lineage>
</organism>
<feature type="domain" description="Peptidase M20 dimerisation" evidence="9">
    <location>
        <begin position="221"/>
        <end position="312"/>
    </location>
</feature>
<dbReference type="PROSITE" id="PS00758">
    <property type="entry name" value="ARGE_DAPE_CPG2_1"/>
    <property type="match status" value="1"/>
</dbReference>
<evidence type="ECO:0000256" key="2">
    <source>
        <dbReference type="ARBA" id="ARBA00006153"/>
    </source>
</evidence>
<sequence>MTQTPVPPVPPSPALTRTVLKACADLARFTETPGQITRTYLSEPTRDVHAYLTAWASRLGLRASVDAAGNLRVRREARTPDAPTLYLGSHLDTVPNAGAFDGVLGVVLGLALMEALGNATLPYAAEVVGFSEEEGVRFGVPYIGSRTLVGSAEPLLDLTDRSGVTVRGAMAAYGLSPDDLPAARASGNTLGYLELHIEQGPVLEAAGQRVGVVSAIAGQDRVTLDFWGQASHAGTTPMTQRHDALAAAAALVVETERLARATPGLVATVGVLEVHPGATNVVPGHVSCSLDVRHAENAQRGHALKHLLAAAQASAAERGVILNTHIRSQQDATPMDDRLKALLHRAAEDVGEAHAELVSGAGHDAVIVAQQMPVAMLFLRSPGGLSHHPDEAVLEEDVAAALRVGERFLHLLALEV</sequence>
<evidence type="ECO:0000256" key="8">
    <source>
        <dbReference type="PIRSR" id="PIRSR001235-2"/>
    </source>
</evidence>
<evidence type="ECO:0000256" key="3">
    <source>
        <dbReference type="ARBA" id="ARBA00011738"/>
    </source>
</evidence>
<evidence type="ECO:0000313" key="11">
    <source>
        <dbReference type="Proteomes" id="UP000603865"/>
    </source>
</evidence>
<comment type="similarity">
    <text evidence="2">Belongs to the peptidase M20 family.</text>
</comment>
<reference evidence="10" key="2">
    <citation type="submission" date="2020-09" db="EMBL/GenBank/DDBJ databases">
        <authorList>
            <person name="Sun Q."/>
            <person name="Ohkuma M."/>
        </authorList>
    </citation>
    <scope>NUCLEOTIDE SEQUENCE</scope>
    <source>
        <strain evidence="10">JCM 31311</strain>
    </source>
</reference>
<dbReference type="Proteomes" id="UP000603865">
    <property type="component" value="Unassembled WGS sequence"/>
</dbReference>
<feature type="binding site" evidence="8">
    <location>
        <position position="221"/>
    </location>
    <ligand>
        <name>allantoate</name>
        <dbReference type="ChEBI" id="CHEBI:17536"/>
    </ligand>
</feature>
<dbReference type="InterPro" id="IPR001261">
    <property type="entry name" value="ArgE/DapE_CS"/>
</dbReference>
<dbReference type="InterPro" id="IPR036264">
    <property type="entry name" value="Bact_exopeptidase_dim_dom"/>
</dbReference>
<evidence type="ECO:0000256" key="7">
    <source>
        <dbReference type="PIRSR" id="PIRSR001235-1"/>
    </source>
</evidence>
<dbReference type="SUPFAM" id="SSF53187">
    <property type="entry name" value="Zn-dependent exopeptidases"/>
    <property type="match status" value="1"/>
</dbReference>
<comment type="subunit">
    <text evidence="3">Homodimer.</text>
</comment>
<dbReference type="Gene3D" id="3.30.70.360">
    <property type="match status" value="1"/>
</dbReference>
<feature type="binding site" evidence="7">
    <location>
        <position position="196"/>
    </location>
    <ligand>
        <name>Zn(2+)</name>
        <dbReference type="ChEBI" id="CHEBI:29105"/>
        <label>1</label>
    </ligand>
</feature>
<evidence type="ECO:0000259" key="9">
    <source>
        <dbReference type="Pfam" id="PF07687"/>
    </source>
</evidence>
<dbReference type="InterPro" id="IPR010158">
    <property type="entry name" value="Amidase_Cbmase"/>
</dbReference>
<evidence type="ECO:0000313" key="10">
    <source>
        <dbReference type="EMBL" id="GGR32032.1"/>
    </source>
</evidence>
<evidence type="ECO:0000256" key="4">
    <source>
        <dbReference type="ARBA" id="ARBA00022723"/>
    </source>
</evidence>
<dbReference type="GO" id="GO:0046872">
    <property type="term" value="F:metal ion binding"/>
    <property type="evidence" value="ECO:0007669"/>
    <property type="project" value="UniProtKB-KW"/>
</dbReference>
<dbReference type="GO" id="GO:0016813">
    <property type="term" value="F:hydrolase activity, acting on carbon-nitrogen (but not peptide) bonds, in linear amidines"/>
    <property type="evidence" value="ECO:0007669"/>
    <property type="project" value="InterPro"/>
</dbReference>
<feature type="binding site" evidence="7">
    <location>
        <position position="90"/>
    </location>
    <ligand>
        <name>Zn(2+)</name>
        <dbReference type="ChEBI" id="CHEBI:29105"/>
        <label>1</label>
    </ligand>
</feature>
<keyword evidence="4 7" id="KW-0479">Metal-binding</keyword>
<evidence type="ECO:0000256" key="6">
    <source>
        <dbReference type="ARBA" id="ARBA00023211"/>
    </source>
</evidence>
<reference evidence="10" key="1">
    <citation type="journal article" date="2014" name="Int. J. Syst. Evol. Microbiol.">
        <title>Complete genome sequence of Corynebacterium casei LMG S-19264T (=DSM 44701T), isolated from a smear-ripened cheese.</title>
        <authorList>
            <consortium name="US DOE Joint Genome Institute (JGI-PGF)"/>
            <person name="Walter F."/>
            <person name="Albersmeier A."/>
            <person name="Kalinowski J."/>
            <person name="Ruckert C."/>
        </authorList>
    </citation>
    <scope>NUCLEOTIDE SEQUENCE</scope>
    <source>
        <strain evidence="10">JCM 31311</strain>
    </source>
</reference>
<keyword evidence="5 10" id="KW-0378">Hydrolase</keyword>
<dbReference type="PANTHER" id="PTHR32494:SF19">
    <property type="entry name" value="ALLANTOATE DEIMINASE-RELATED"/>
    <property type="match status" value="1"/>
</dbReference>
<feature type="binding site" evidence="7">
    <location>
        <position position="101"/>
    </location>
    <ligand>
        <name>Zn(2+)</name>
        <dbReference type="ChEBI" id="CHEBI:29105"/>
        <label>2</label>
    </ligand>
</feature>
<evidence type="ECO:0000256" key="5">
    <source>
        <dbReference type="ARBA" id="ARBA00022801"/>
    </source>
</evidence>
<dbReference type="PANTHER" id="PTHR32494">
    <property type="entry name" value="ALLANTOATE DEIMINASE-RELATED"/>
    <property type="match status" value="1"/>
</dbReference>
<name>A0A918CMJ3_9DEIO</name>
<gene>
    <name evidence="10" type="ORF">GCM10008957_48300</name>
</gene>
<dbReference type="RefSeq" id="WP_189093085.1">
    <property type="nucleotide sequence ID" value="NZ_BMQL01000054.1"/>
</dbReference>
<dbReference type="NCBIfam" id="TIGR01879">
    <property type="entry name" value="hydantase"/>
    <property type="match status" value="1"/>
</dbReference>
<dbReference type="NCBIfam" id="NF006775">
    <property type="entry name" value="PRK09290.2-5"/>
    <property type="match status" value="1"/>
</dbReference>
<dbReference type="Gene3D" id="3.40.630.10">
    <property type="entry name" value="Zn peptidases"/>
    <property type="match status" value="1"/>
</dbReference>
<feature type="binding site" evidence="8">
    <location>
        <position position="280"/>
    </location>
    <ligand>
        <name>allantoate</name>
        <dbReference type="ChEBI" id="CHEBI:17536"/>
    </ligand>
</feature>
<dbReference type="InterPro" id="IPR002933">
    <property type="entry name" value="Peptidase_M20"/>
</dbReference>
<accession>A0A918CMJ3</accession>
<keyword evidence="6" id="KW-0464">Manganese</keyword>
<evidence type="ECO:0000256" key="1">
    <source>
        <dbReference type="ARBA" id="ARBA00001936"/>
    </source>
</evidence>
<dbReference type="CDD" id="cd03884">
    <property type="entry name" value="M20_bAS"/>
    <property type="match status" value="1"/>
</dbReference>
<feature type="binding site" evidence="7">
    <location>
        <position position="134"/>
    </location>
    <ligand>
        <name>Zn(2+)</name>
        <dbReference type="ChEBI" id="CHEBI:29105"/>
        <label>2</label>
    </ligand>
</feature>
<dbReference type="InterPro" id="IPR011650">
    <property type="entry name" value="Peptidase_M20_dimer"/>
</dbReference>
<comment type="cofactor">
    <cofactor evidence="1">
        <name>Mn(2+)</name>
        <dbReference type="ChEBI" id="CHEBI:29035"/>
    </cofactor>
</comment>
<keyword evidence="7" id="KW-0862">Zinc</keyword>
<feature type="binding site" evidence="7">
    <location>
        <position position="101"/>
    </location>
    <ligand>
        <name>Zn(2+)</name>
        <dbReference type="ChEBI" id="CHEBI:29105"/>
        <label>1</label>
    </ligand>
</feature>
<dbReference type="AlphaFoldDB" id="A0A918CMJ3"/>
<comment type="caution">
    <text evidence="10">The sequence shown here is derived from an EMBL/GenBank/DDBJ whole genome shotgun (WGS) entry which is preliminary data.</text>
</comment>
<dbReference type="EMBL" id="BMQL01000054">
    <property type="protein sequence ID" value="GGR32032.1"/>
    <property type="molecule type" value="Genomic_DNA"/>
</dbReference>
<dbReference type="SUPFAM" id="SSF55031">
    <property type="entry name" value="Bacterial exopeptidase dimerisation domain"/>
    <property type="match status" value="1"/>
</dbReference>
<comment type="cofactor">
    <cofactor evidence="7">
        <name>Zn(2+)</name>
        <dbReference type="ChEBI" id="CHEBI:29105"/>
    </cofactor>
    <text evidence="7">Binds 2 Zn(2+) ions per subunit.</text>
</comment>
<protein>
    <submittedName>
        <fullName evidence="10">Zn-dependent hydrolase</fullName>
    </submittedName>
</protein>